<keyword evidence="6 17" id="KW-0547">Nucleotide-binding</keyword>
<feature type="binding site" evidence="18">
    <location>
        <position position="57"/>
    </location>
    <ligand>
        <name>K(+)</name>
        <dbReference type="ChEBI" id="CHEBI:29103"/>
    </ligand>
</feature>
<dbReference type="PANTHER" id="PTHR12592:SF0">
    <property type="entry name" value="ATP-DEPENDENT (S)-NAD(P)H-HYDRATE DEHYDRATASE"/>
    <property type="match status" value="1"/>
</dbReference>
<comment type="similarity">
    <text evidence="4 19">In the C-terminal section; belongs to the NnrD/CARKD family.</text>
</comment>
<keyword evidence="9 18" id="KW-0630">Potassium</keyword>
<dbReference type="InterPro" id="IPR000631">
    <property type="entry name" value="CARKD"/>
</dbReference>
<comment type="catalytic activity">
    <reaction evidence="16 17 19">
        <text>(6S)-NADPHX + ADP = AMP + phosphate + NADPH + H(+)</text>
        <dbReference type="Rhea" id="RHEA:32235"/>
        <dbReference type="ChEBI" id="CHEBI:15378"/>
        <dbReference type="ChEBI" id="CHEBI:43474"/>
        <dbReference type="ChEBI" id="CHEBI:57783"/>
        <dbReference type="ChEBI" id="CHEBI:64076"/>
        <dbReference type="ChEBI" id="CHEBI:456215"/>
        <dbReference type="ChEBI" id="CHEBI:456216"/>
        <dbReference type="EC" id="4.2.1.136"/>
    </reaction>
</comment>
<name>A0A2D3WJR0_9BACT</name>
<feature type="binding site" evidence="17">
    <location>
        <position position="291"/>
    </location>
    <ligand>
        <name>(6S)-NADPHX</name>
        <dbReference type="ChEBI" id="CHEBI:64076"/>
    </ligand>
</feature>
<dbReference type="PROSITE" id="PS01050">
    <property type="entry name" value="YJEF_C_2"/>
    <property type="match status" value="1"/>
</dbReference>
<dbReference type="Gene3D" id="3.40.1190.20">
    <property type="match status" value="1"/>
</dbReference>
<dbReference type="HAMAP" id="MF_01965">
    <property type="entry name" value="NADHX_dehydratase"/>
    <property type="match status" value="1"/>
</dbReference>
<keyword evidence="10 17" id="KW-0520">NAD</keyword>
<protein>
    <recommendedName>
        <fullName evidence="19">Bifunctional NAD(P)H-hydrate repair enzyme</fullName>
    </recommendedName>
    <alternativeName>
        <fullName evidence="19">Nicotinamide nucleotide repair protein</fullName>
    </alternativeName>
    <domain>
        <recommendedName>
            <fullName evidence="19">ADP-dependent (S)-NAD(P)H-hydrate dehydratase</fullName>
            <ecNumber evidence="19">4.2.1.136</ecNumber>
        </recommendedName>
        <alternativeName>
            <fullName evidence="19">ADP-dependent NAD(P)HX dehydratase</fullName>
        </alternativeName>
    </domain>
    <domain>
        <recommendedName>
            <fullName evidence="19">NAD(P)H-hydrate epimerase</fullName>
            <ecNumber evidence="19">5.1.99.6</ecNumber>
        </recommendedName>
    </domain>
</protein>
<comment type="catalytic activity">
    <reaction evidence="1 18 19">
        <text>(6R)-NADHX = (6S)-NADHX</text>
        <dbReference type="Rhea" id="RHEA:32215"/>
        <dbReference type="ChEBI" id="CHEBI:64074"/>
        <dbReference type="ChEBI" id="CHEBI:64075"/>
        <dbReference type="EC" id="5.1.99.6"/>
    </reaction>
</comment>
<evidence type="ECO:0000256" key="15">
    <source>
        <dbReference type="ARBA" id="ARBA00048238"/>
    </source>
</evidence>
<comment type="function">
    <text evidence="14 19">Bifunctional enzyme that catalyzes the epimerization of the S- and R-forms of NAD(P)HX and the dehydration of the S-form of NAD(P)HX at the expense of ADP, which is converted to AMP. This allows the repair of both epimers of NAD(P)HX, a damaged form of NAD(P)H that is a result of enzymatic or heat-dependent hydration.</text>
</comment>
<feature type="binding site" evidence="17">
    <location>
        <position position="337"/>
    </location>
    <ligand>
        <name>(6S)-NADPHX</name>
        <dbReference type="ChEBI" id="CHEBI:64076"/>
    </ligand>
</feature>
<evidence type="ECO:0000259" key="20">
    <source>
        <dbReference type="PROSITE" id="PS51383"/>
    </source>
</evidence>
<dbReference type="GO" id="GO:0052855">
    <property type="term" value="F:ADP-dependent NAD(P)H-hydrate dehydratase activity"/>
    <property type="evidence" value="ECO:0007669"/>
    <property type="project" value="UniProtKB-UniRule"/>
</dbReference>
<sequence length="463" mass="49922">MQNLYLDVSHLDQRSVTKFALSEEVMMEHAAMAMAHLIRSRFAPDSSILIVCGSGNNGADGLALARLLRGEYHVSVHIPFGASSPLAHLQRERVETLGLKHSSLEGDYDVIVDALFGSGLNRPLGPTAIEVLVSMNRMNGFKIACDVPSGLYADGTFDEPIFHADITLTMGSLKRGLFSDAAKEIVGEIKVSELGINRHTYETPSSWQLLEETDLSLPYRVHTSTNKGSYGHLAIVCGEKIGASVIAGSAALRFGTGLVSLISNENVTIPYELMQSHSLPATTTAIALGMGLGVEFCDDELSSLLDNTLPLVLDADIFYHPMFGKLLKRESIVLTPHPKEFTQILRVCGIADIDVTTLQNNRFAYVEQFCAAYPNAVLVLKGSNVIIAQGEQFFVNPLGTVALAKGGSGDVLSGLIGALLTQGYTPLIAAIQGSLTHTLAARKFDKNNYALTPFDLIERLTCL</sequence>
<dbReference type="GO" id="GO:0005524">
    <property type="term" value="F:ATP binding"/>
    <property type="evidence" value="ECO:0007669"/>
    <property type="project" value="UniProtKB-UniRule"/>
</dbReference>
<evidence type="ECO:0000256" key="1">
    <source>
        <dbReference type="ARBA" id="ARBA00000013"/>
    </source>
</evidence>
<dbReference type="AlphaFoldDB" id="A0A2D3WJR0"/>
<comment type="caution">
    <text evidence="22">The sequence shown here is derived from an EMBL/GenBank/DDBJ whole genome shotgun (WGS) entry which is preliminary data.</text>
</comment>
<dbReference type="RefSeq" id="WP_294893678.1">
    <property type="nucleotide sequence ID" value="NZ_DLUI01000050.1"/>
</dbReference>
<dbReference type="Proteomes" id="UP000228859">
    <property type="component" value="Unassembled WGS sequence"/>
</dbReference>
<dbReference type="CDD" id="cd01171">
    <property type="entry name" value="YXKO-related"/>
    <property type="match status" value="1"/>
</dbReference>
<keyword evidence="13" id="KW-0511">Multifunctional enzyme</keyword>
<dbReference type="Pfam" id="PF01256">
    <property type="entry name" value="Carb_kinase"/>
    <property type="match status" value="1"/>
</dbReference>
<feature type="binding site" evidence="18">
    <location>
        <position position="149"/>
    </location>
    <ligand>
        <name>K(+)</name>
        <dbReference type="ChEBI" id="CHEBI:29103"/>
    </ligand>
</feature>
<dbReference type="InterPro" id="IPR029056">
    <property type="entry name" value="Ribokinase-like"/>
</dbReference>
<evidence type="ECO:0000313" key="23">
    <source>
        <dbReference type="Proteomes" id="UP000228859"/>
    </source>
</evidence>
<evidence type="ECO:0000256" key="2">
    <source>
        <dbReference type="ARBA" id="ARBA00000909"/>
    </source>
</evidence>
<evidence type="ECO:0000256" key="18">
    <source>
        <dbReference type="HAMAP-Rule" id="MF_01966"/>
    </source>
</evidence>
<evidence type="ECO:0000256" key="19">
    <source>
        <dbReference type="PIRNR" id="PIRNR017184"/>
    </source>
</evidence>
<evidence type="ECO:0000259" key="21">
    <source>
        <dbReference type="PROSITE" id="PS51385"/>
    </source>
</evidence>
<evidence type="ECO:0000256" key="4">
    <source>
        <dbReference type="ARBA" id="ARBA00009524"/>
    </source>
</evidence>
<dbReference type="InterPro" id="IPR030677">
    <property type="entry name" value="Nnr"/>
</dbReference>
<evidence type="ECO:0000256" key="6">
    <source>
        <dbReference type="ARBA" id="ARBA00022741"/>
    </source>
</evidence>
<comment type="subunit">
    <text evidence="17">Homotetramer.</text>
</comment>
<comment type="caution">
    <text evidence="17">Lacks conserved residue(s) required for the propagation of feature annotation.</text>
</comment>
<evidence type="ECO:0000313" key="22">
    <source>
        <dbReference type="EMBL" id="DAB38967.1"/>
    </source>
</evidence>
<evidence type="ECO:0000256" key="13">
    <source>
        <dbReference type="ARBA" id="ARBA00023268"/>
    </source>
</evidence>
<comment type="function">
    <text evidence="17">Catalyzes the dehydration of the S-form of NAD(P)HX at the expense of ADP, which is converted to AMP. Together with NAD(P)HX epimerase, which catalyzes the epimerization of the S- and R-forms, the enzyme allows the repair of both epimers of NAD(P)HX, a damaged form of NAD(P)H that is a result of enzymatic or heat-dependent hydration.</text>
</comment>
<feature type="binding site" evidence="18">
    <location>
        <begin position="117"/>
        <end position="123"/>
    </location>
    <ligand>
        <name>(6S)-NADPHX</name>
        <dbReference type="ChEBI" id="CHEBI:64076"/>
    </ligand>
</feature>
<dbReference type="NCBIfam" id="TIGR00197">
    <property type="entry name" value="yjeF_nterm"/>
    <property type="match status" value="1"/>
</dbReference>
<dbReference type="Gene3D" id="3.40.50.10260">
    <property type="entry name" value="YjeF N-terminal domain"/>
    <property type="match status" value="1"/>
</dbReference>
<evidence type="ECO:0000256" key="9">
    <source>
        <dbReference type="ARBA" id="ARBA00022958"/>
    </source>
</evidence>
<dbReference type="PROSITE" id="PS51383">
    <property type="entry name" value="YJEF_C_3"/>
    <property type="match status" value="1"/>
</dbReference>
<feature type="domain" description="YjeF N-terminal" evidence="21">
    <location>
        <begin position="8"/>
        <end position="202"/>
    </location>
</feature>
<proteinExistence type="inferred from homology"/>
<dbReference type="PANTHER" id="PTHR12592">
    <property type="entry name" value="ATP-DEPENDENT (S)-NAD(P)H-HYDRATE DEHYDRATASE FAMILY MEMBER"/>
    <property type="match status" value="1"/>
</dbReference>
<dbReference type="PROSITE" id="PS51385">
    <property type="entry name" value="YJEF_N"/>
    <property type="match status" value="1"/>
</dbReference>
<accession>A0A2D3WJR0</accession>
<feature type="binding site" evidence="18">
    <location>
        <position position="113"/>
    </location>
    <ligand>
        <name>K(+)</name>
        <dbReference type="ChEBI" id="CHEBI:29103"/>
    </ligand>
</feature>
<evidence type="ECO:0000256" key="10">
    <source>
        <dbReference type="ARBA" id="ARBA00023027"/>
    </source>
</evidence>
<dbReference type="EC" id="4.2.1.136" evidence="19"/>
<organism evidence="22 23">
    <name type="scientific">Sulfuricurvum kujiense</name>
    <dbReference type="NCBI Taxonomy" id="148813"/>
    <lineage>
        <taxon>Bacteria</taxon>
        <taxon>Pseudomonadati</taxon>
        <taxon>Campylobacterota</taxon>
        <taxon>Epsilonproteobacteria</taxon>
        <taxon>Campylobacterales</taxon>
        <taxon>Sulfurimonadaceae</taxon>
        <taxon>Sulfuricurvum</taxon>
    </lineage>
</organism>
<reference evidence="22 23" key="1">
    <citation type="journal article" date="2017" name="Front. Microbiol.">
        <title>Comparative Genomic Analysis of the Class Epsilonproteobacteria and Proposed Reclassification to Epsilonbacteraeota (phyl. nov.).</title>
        <authorList>
            <person name="Waite D.W."/>
            <person name="Vanwonterghem I."/>
            <person name="Rinke C."/>
            <person name="Parks D.H."/>
            <person name="Zhang Y."/>
            <person name="Takai K."/>
            <person name="Sievert S.M."/>
            <person name="Simon J."/>
            <person name="Campbell B.J."/>
            <person name="Hanson T.E."/>
            <person name="Woyke T."/>
            <person name="Klotz M.G."/>
            <person name="Hugenholtz P."/>
        </authorList>
    </citation>
    <scope>NUCLEOTIDE SEQUENCE [LARGE SCALE GENOMIC DNA]</scope>
    <source>
        <strain evidence="22">UBA12443</strain>
    </source>
</reference>
<dbReference type="EMBL" id="DLUI01000050">
    <property type="protein sequence ID" value="DAB38967.1"/>
    <property type="molecule type" value="Genomic_DNA"/>
</dbReference>
<dbReference type="InterPro" id="IPR036652">
    <property type="entry name" value="YjeF_N_dom_sf"/>
</dbReference>
<comment type="similarity">
    <text evidence="18">Belongs to the NnrE/AIBP family.</text>
</comment>
<keyword evidence="11 18" id="KW-0413">Isomerase</keyword>
<evidence type="ECO:0000256" key="8">
    <source>
        <dbReference type="ARBA" id="ARBA00022857"/>
    </source>
</evidence>
<keyword evidence="7 17" id="KW-0067">ATP-binding</keyword>
<evidence type="ECO:0000256" key="17">
    <source>
        <dbReference type="HAMAP-Rule" id="MF_01965"/>
    </source>
</evidence>
<dbReference type="SUPFAM" id="SSF64153">
    <property type="entry name" value="YjeF N-terminal domain-like"/>
    <property type="match status" value="1"/>
</dbReference>
<comment type="function">
    <text evidence="18">Catalyzes the epimerization of the S- and R-forms of NAD(P)HX, a damaged form of NAD(P)H that is a result of enzymatic or heat-dependent hydration. This is a prerequisite for the S-specific NAD(P)H-hydrate dehydratase to allow the repair of both epimers of NAD(P)HX.</text>
</comment>
<comment type="cofactor">
    <cofactor evidence="17">
        <name>Mg(2+)</name>
        <dbReference type="ChEBI" id="CHEBI:18420"/>
    </cofactor>
</comment>
<dbReference type="NCBIfam" id="TIGR00196">
    <property type="entry name" value="yjeF_cterm"/>
    <property type="match status" value="1"/>
</dbReference>
<feature type="domain" description="YjeF C-terminal" evidence="20">
    <location>
        <begin position="210"/>
        <end position="463"/>
    </location>
</feature>
<comment type="cofactor">
    <cofactor evidence="18 19">
        <name>K(+)</name>
        <dbReference type="ChEBI" id="CHEBI:29103"/>
    </cofactor>
    <text evidence="18 19">Binds 1 potassium ion per subunit.</text>
</comment>
<dbReference type="GO" id="GO:0052856">
    <property type="term" value="F:NAD(P)HX epimerase activity"/>
    <property type="evidence" value="ECO:0007669"/>
    <property type="project" value="UniProtKB-UniRule"/>
</dbReference>
<evidence type="ECO:0000256" key="3">
    <source>
        <dbReference type="ARBA" id="ARBA00006001"/>
    </source>
</evidence>
<dbReference type="Pfam" id="PF03853">
    <property type="entry name" value="YjeF_N"/>
    <property type="match status" value="1"/>
</dbReference>
<feature type="binding site" evidence="18">
    <location>
        <begin position="56"/>
        <end position="60"/>
    </location>
    <ligand>
        <name>(6S)-NADPHX</name>
        <dbReference type="ChEBI" id="CHEBI:64076"/>
    </ligand>
</feature>
<gene>
    <name evidence="18" type="primary">nnrE</name>
    <name evidence="17" type="synonym">nnrD</name>
    <name evidence="22" type="ORF">CFH83_03250</name>
</gene>
<comment type="similarity">
    <text evidence="17">Belongs to the NnrD/CARKD family.</text>
</comment>
<evidence type="ECO:0000256" key="14">
    <source>
        <dbReference type="ARBA" id="ARBA00025153"/>
    </source>
</evidence>
<feature type="binding site" evidence="17">
    <location>
        <position position="410"/>
    </location>
    <ligand>
        <name>(6S)-NADPHX</name>
        <dbReference type="ChEBI" id="CHEBI:64076"/>
    </ligand>
</feature>
<dbReference type="SUPFAM" id="SSF53613">
    <property type="entry name" value="Ribokinase-like"/>
    <property type="match status" value="1"/>
</dbReference>
<dbReference type="InterPro" id="IPR017953">
    <property type="entry name" value="Carbohydrate_kinase_pred_CS"/>
</dbReference>
<dbReference type="GO" id="GO:0046872">
    <property type="term" value="F:metal ion binding"/>
    <property type="evidence" value="ECO:0007669"/>
    <property type="project" value="UniProtKB-UniRule"/>
</dbReference>
<keyword evidence="8 17" id="KW-0521">NADP</keyword>
<evidence type="ECO:0000256" key="5">
    <source>
        <dbReference type="ARBA" id="ARBA00022723"/>
    </source>
</evidence>
<evidence type="ECO:0000256" key="11">
    <source>
        <dbReference type="ARBA" id="ARBA00023235"/>
    </source>
</evidence>
<feature type="binding site" evidence="18">
    <location>
        <position position="146"/>
    </location>
    <ligand>
        <name>(6S)-NADPHX</name>
        <dbReference type="ChEBI" id="CHEBI:64076"/>
    </ligand>
</feature>
<feature type="binding site" evidence="17">
    <location>
        <position position="409"/>
    </location>
    <ligand>
        <name>AMP</name>
        <dbReference type="ChEBI" id="CHEBI:456215"/>
    </ligand>
</feature>
<comment type="catalytic activity">
    <reaction evidence="15 17 19">
        <text>(6S)-NADHX + ADP = AMP + phosphate + NADH + H(+)</text>
        <dbReference type="Rhea" id="RHEA:32223"/>
        <dbReference type="ChEBI" id="CHEBI:15378"/>
        <dbReference type="ChEBI" id="CHEBI:43474"/>
        <dbReference type="ChEBI" id="CHEBI:57945"/>
        <dbReference type="ChEBI" id="CHEBI:64074"/>
        <dbReference type="ChEBI" id="CHEBI:456215"/>
        <dbReference type="ChEBI" id="CHEBI:456216"/>
        <dbReference type="EC" id="4.2.1.136"/>
    </reaction>
</comment>
<evidence type="ECO:0000256" key="16">
    <source>
        <dbReference type="ARBA" id="ARBA00049209"/>
    </source>
</evidence>
<comment type="similarity">
    <text evidence="3 19">In the N-terminal section; belongs to the NnrE/AIBP family.</text>
</comment>
<dbReference type="PIRSF" id="PIRSF017184">
    <property type="entry name" value="Nnr"/>
    <property type="match status" value="1"/>
</dbReference>
<feature type="binding site" evidence="17">
    <location>
        <position position="243"/>
    </location>
    <ligand>
        <name>(6S)-NADPHX</name>
        <dbReference type="ChEBI" id="CHEBI:64076"/>
    </ligand>
</feature>
<keyword evidence="5 18" id="KW-0479">Metal-binding</keyword>
<evidence type="ECO:0000256" key="7">
    <source>
        <dbReference type="ARBA" id="ARBA00022840"/>
    </source>
</evidence>
<dbReference type="InterPro" id="IPR004443">
    <property type="entry name" value="YjeF_N_dom"/>
</dbReference>
<dbReference type="GO" id="GO:0046496">
    <property type="term" value="P:nicotinamide nucleotide metabolic process"/>
    <property type="evidence" value="ECO:0007669"/>
    <property type="project" value="UniProtKB-UniRule"/>
</dbReference>
<comment type="catalytic activity">
    <reaction evidence="2 18 19">
        <text>(6R)-NADPHX = (6S)-NADPHX</text>
        <dbReference type="Rhea" id="RHEA:32227"/>
        <dbReference type="ChEBI" id="CHEBI:64076"/>
        <dbReference type="ChEBI" id="CHEBI:64077"/>
        <dbReference type="EC" id="5.1.99.6"/>
    </reaction>
</comment>
<dbReference type="EC" id="5.1.99.6" evidence="19"/>
<keyword evidence="12 17" id="KW-0456">Lyase</keyword>
<dbReference type="GO" id="GO:0110051">
    <property type="term" value="P:metabolite repair"/>
    <property type="evidence" value="ECO:0007669"/>
    <property type="project" value="TreeGrafter"/>
</dbReference>
<evidence type="ECO:0000256" key="12">
    <source>
        <dbReference type="ARBA" id="ARBA00023239"/>
    </source>
</evidence>
<dbReference type="HAMAP" id="MF_01966">
    <property type="entry name" value="NADHX_epimerase"/>
    <property type="match status" value="1"/>
</dbReference>